<dbReference type="EMBL" id="GG745354">
    <property type="protein sequence ID" value="KNE67652.1"/>
    <property type="molecule type" value="Genomic_DNA"/>
</dbReference>
<dbReference type="InterPro" id="IPR000782">
    <property type="entry name" value="FAS1_domain"/>
</dbReference>
<organism evidence="3 4">
    <name type="scientific">Allomyces macrogynus (strain ATCC 38327)</name>
    <name type="common">Allomyces javanicus var. macrogynus</name>
    <dbReference type="NCBI Taxonomy" id="578462"/>
    <lineage>
        <taxon>Eukaryota</taxon>
        <taxon>Fungi</taxon>
        <taxon>Fungi incertae sedis</taxon>
        <taxon>Blastocladiomycota</taxon>
        <taxon>Blastocladiomycetes</taxon>
        <taxon>Blastocladiales</taxon>
        <taxon>Blastocladiaceae</taxon>
        <taxon>Allomyces</taxon>
    </lineage>
</organism>
<sequence>MFSLQAAAFTLLLIVACLTNALAAPRSSPSQWTVDSTETTFFHDVLPLTTSSRVCHDLPRQRHAGSILEMLSKDHRFSKLVDVVKRVGGNLRDDLDSQESMTLFAPTNDAFEAMLSNHGGAVLNNDRMMSAIIRYHVVAEKKMKMGDLHDGKLLETELELSELGHRKQVIRVVQLGKRRVLLNMYSRIIDSDMEAANGVVHAVSEVLMPPSNALEIATLLPAEFSIHALALHVTGMAKRVGNSNAISALVPSNTAWKKVGYLKLMELFHPCRHHALKKVIENHYVNKMIFAKDVHSKGDKNGRCHDGVGSCHQRMKMPVMTWSGQVVEMITEENRHGRPMLMVDGIPTLIQDLPIGNGVMHVLDRVLMDEDDDSDHESDRECNMHVQPPAMVALMDRRD</sequence>
<dbReference type="VEuPathDB" id="FungiDB:AMAG_12387"/>
<evidence type="ECO:0000313" key="4">
    <source>
        <dbReference type="Proteomes" id="UP000054350"/>
    </source>
</evidence>
<name>A0A0L0SYR4_ALLM3</name>
<dbReference type="Gene3D" id="2.30.180.10">
    <property type="entry name" value="FAS1 domain"/>
    <property type="match status" value="2"/>
</dbReference>
<dbReference type="Proteomes" id="UP000054350">
    <property type="component" value="Unassembled WGS sequence"/>
</dbReference>
<dbReference type="SMART" id="SM00554">
    <property type="entry name" value="FAS1"/>
    <property type="match status" value="2"/>
</dbReference>
<dbReference type="STRING" id="578462.A0A0L0SYR4"/>
<dbReference type="OMA" id="LYHVIHG"/>
<keyword evidence="4" id="KW-1185">Reference proteome</keyword>
<dbReference type="SUPFAM" id="SSF82153">
    <property type="entry name" value="FAS1 domain"/>
    <property type="match status" value="2"/>
</dbReference>
<feature type="signal peptide" evidence="1">
    <location>
        <begin position="1"/>
        <end position="23"/>
    </location>
</feature>
<evidence type="ECO:0000259" key="2">
    <source>
        <dbReference type="PROSITE" id="PS50213"/>
    </source>
</evidence>
<dbReference type="InterPro" id="IPR050904">
    <property type="entry name" value="Adhesion/Biosynth-related"/>
</dbReference>
<dbReference type="AlphaFoldDB" id="A0A0L0SYR4"/>
<dbReference type="Pfam" id="PF02469">
    <property type="entry name" value="Fasciclin"/>
    <property type="match status" value="2"/>
</dbReference>
<protein>
    <recommendedName>
        <fullName evidence="2">FAS1 domain-containing protein</fullName>
    </recommendedName>
</protein>
<dbReference type="OrthoDB" id="7700931at2759"/>
<gene>
    <name evidence="3" type="ORF">AMAG_12387</name>
</gene>
<feature type="chain" id="PRO_5005548246" description="FAS1 domain-containing protein" evidence="1">
    <location>
        <begin position="24"/>
        <end position="399"/>
    </location>
</feature>
<reference evidence="4" key="2">
    <citation type="submission" date="2009-11" db="EMBL/GenBank/DDBJ databases">
        <title>The Genome Sequence of Allomyces macrogynus strain ATCC 38327.</title>
        <authorList>
            <consortium name="The Broad Institute Genome Sequencing Platform"/>
            <person name="Russ C."/>
            <person name="Cuomo C."/>
            <person name="Shea T."/>
            <person name="Young S.K."/>
            <person name="Zeng Q."/>
            <person name="Koehrsen M."/>
            <person name="Haas B."/>
            <person name="Borodovsky M."/>
            <person name="Guigo R."/>
            <person name="Alvarado L."/>
            <person name="Berlin A."/>
            <person name="Borenstein D."/>
            <person name="Chen Z."/>
            <person name="Engels R."/>
            <person name="Freedman E."/>
            <person name="Gellesch M."/>
            <person name="Goldberg J."/>
            <person name="Griggs A."/>
            <person name="Gujja S."/>
            <person name="Heiman D."/>
            <person name="Hepburn T."/>
            <person name="Howarth C."/>
            <person name="Jen D."/>
            <person name="Larson L."/>
            <person name="Lewis B."/>
            <person name="Mehta T."/>
            <person name="Park D."/>
            <person name="Pearson M."/>
            <person name="Roberts A."/>
            <person name="Saif S."/>
            <person name="Shenoy N."/>
            <person name="Sisk P."/>
            <person name="Stolte C."/>
            <person name="Sykes S."/>
            <person name="Walk T."/>
            <person name="White J."/>
            <person name="Yandava C."/>
            <person name="Burger G."/>
            <person name="Gray M.W."/>
            <person name="Holland P.W.H."/>
            <person name="King N."/>
            <person name="Lang F.B.F."/>
            <person name="Roger A.J."/>
            <person name="Ruiz-Trillo I."/>
            <person name="Lander E."/>
            <person name="Nusbaum C."/>
        </authorList>
    </citation>
    <scope>NUCLEOTIDE SEQUENCE [LARGE SCALE GENOMIC DNA]</scope>
    <source>
        <strain evidence="4">ATCC 38327</strain>
    </source>
</reference>
<evidence type="ECO:0000256" key="1">
    <source>
        <dbReference type="SAM" id="SignalP"/>
    </source>
</evidence>
<dbReference type="PANTHER" id="PTHR10900">
    <property type="entry name" value="PERIOSTIN-RELATED"/>
    <property type="match status" value="1"/>
</dbReference>
<feature type="domain" description="FAS1" evidence="2">
    <location>
        <begin position="211"/>
        <end position="367"/>
    </location>
</feature>
<dbReference type="eggNOG" id="KOG1437">
    <property type="taxonomic scope" value="Eukaryota"/>
</dbReference>
<evidence type="ECO:0000313" key="3">
    <source>
        <dbReference type="EMBL" id="KNE67652.1"/>
    </source>
</evidence>
<feature type="domain" description="FAS1" evidence="2">
    <location>
        <begin position="64"/>
        <end position="207"/>
    </location>
</feature>
<accession>A0A0L0SYR4</accession>
<dbReference type="InterPro" id="IPR036378">
    <property type="entry name" value="FAS1_dom_sf"/>
</dbReference>
<dbReference type="PROSITE" id="PS50213">
    <property type="entry name" value="FAS1"/>
    <property type="match status" value="2"/>
</dbReference>
<dbReference type="PANTHER" id="PTHR10900:SF77">
    <property type="entry name" value="FI19380P1"/>
    <property type="match status" value="1"/>
</dbReference>
<reference evidence="3 4" key="1">
    <citation type="submission" date="2009-11" db="EMBL/GenBank/DDBJ databases">
        <title>Annotation of Allomyces macrogynus ATCC 38327.</title>
        <authorList>
            <consortium name="The Broad Institute Genome Sequencing Platform"/>
            <person name="Russ C."/>
            <person name="Cuomo C."/>
            <person name="Burger G."/>
            <person name="Gray M.W."/>
            <person name="Holland P.W.H."/>
            <person name="King N."/>
            <person name="Lang F.B.F."/>
            <person name="Roger A.J."/>
            <person name="Ruiz-Trillo I."/>
            <person name="Young S.K."/>
            <person name="Zeng Q."/>
            <person name="Gargeya S."/>
            <person name="Fitzgerald M."/>
            <person name="Haas B."/>
            <person name="Abouelleil A."/>
            <person name="Alvarado L."/>
            <person name="Arachchi H.M."/>
            <person name="Berlin A."/>
            <person name="Chapman S.B."/>
            <person name="Gearin G."/>
            <person name="Goldberg J."/>
            <person name="Griggs A."/>
            <person name="Gujja S."/>
            <person name="Hansen M."/>
            <person name="Heiman D."/>
            <person name="Howarth C."/>
            <person name="Larimer J."/>
            <person name="Lui A."/>
            <person name="MacDonald P.J.P."/>
            <person name="McCowen C."/>
            <person name="Montmayeur A."/>
            <person name="Murphy C."/>
            <person name="Neiman D."/>
            <person name="Pearson M."/>
            <person name="Priest M."/>
            <person name="Roberts A."/>
            <person name="Saif S."/>
            <person name="Shea T."/>
            <person name="Sisk P."/>
            <person name="Stolte C."/>
            <person name="Sykes S."/>
            <person name="Wortman J."/>
            <person name="Nusbaum C."/>
            <person name="Birren B."/>
        </authorList>
    </citation>
    <scope>NUCLEOTIDE SEQUENCE [LARGE SCALE GENOMIC DNA]</scope>
    <source>
        <strain evidence="3 4">ATCC 38327</strain>
    </source>
</reference>
<proteinExistence type="predicted"/>
<keyword evidence="1" id="KW-0732">Signal</keyword>
<dbReference type="GO" id="GO:0005615">
    <property type="term" value="C:extracellular space"/>
    <property type="evidence" value="ECO:0007669"/>
    <property type="project" value="TreeGrafter"/>
</dbReference>